<dbReference type="GO" id="GO:0043565">
    <property type="term" value="F:sequence-specific DNA binding"/>
    <property type="evidence" value="ECO:0007669"/>
    <property type="project" value="InterPro"/>
</dbReference>
<evidence type="ECO:0000256" key="1">
    <source>
        <dbReference type="ARBA" id="ARBA00023125"/>
    </source>
</evidence>
<keyword evidence="6" id="KW-1185">Reference proteome</keyword>
<reference evidence="5" key="2">
    <citation type="submission" date="2025-08" db="UniProtKB">
        <authorList>
            <consortium name="Ensembl"/>
        </authorList>
    </citation>
    <scope>IDENTIFICATION</scope>
</reference>
<organism evidence="5 6">
    <name type="scientific">Myripristis murdjan</name>
    <name type="common">pinecone soldierfish</name>
    <dbReference type="NCBI Taxonomy" id="586833"/>
    <lineage>
        <taxon>Eukaryota</taxon>
        <taxon>Metazoa</taxon>
        <taxon>Chordata</taxon>
        <taxon>Craniata</taxon>
        <taxon>Vertebrata</taxon>
        <taxon>Euteleostomi</taxon>
        <taxon>Actinopterygii</taxon>
        <taxon>Neopterygii</taxon>
        <taxon>Teleostei</taxon>
        <taxon>Neoteleostei</taxon>
        <taxon>Acanthomorphata</taxon>
        <taxon>Holocentriformes</taxon>
        <taxon>Holocentridae</taxon>
        <taxon>Myripristis</taxon>
    </lineage>
</organism>
<keyword evidence="2" id="KW-0539">Nucleus</keyword>
<evidence type="ECO:0000259" key="4">
    <source>
        <dbReference type="PROSITE" id="PS50039"/>
    </source>
</evidence>
<feature type="DNA-binding region" description="Fork-head" evidence="2">
    <location>
        <begin position="23"/>
        <end position="110"/>
    </location>
</feature>
<dbReference type="GO" id="GO:0003700">
    <property type="term" value="F:DNA-binding transcription factor activity"/>
    <property type="evidence" value="ECO:0007669"/>
    <property type="project" value="InterPro"/>
</dbReference>
<dbReference type="Proteomes" id="UP000472263">
    <property type="component" value="Chromosome 11"/>
</dbReference>
<evidence type="ECO:0000313" key="5">
    <source>
        <dbReference type="Ensembl" id="ENSMMDP00005010472.1"/>
    </source>
</evidence>
<dbReference type="SMART" id="SM00339">
    <property type="entry name" value="FH"/>
    <property type="match status" value="1"/>
</dbReference>
<evidence type="ECO:0000256" key="3">
    <source>
        <dbReference type="SAM" id="MobiDB-lite"/>
    </source>
</evidence>
<proteinExistence type="predicted"/>
<evidence type="ECO:0000313" key="6">
    <source>
        <dbReference type="Proteomes" id="UP000472263"/>
    </source>
</evidence>
<name>A0A667X5E9_9TELE</name>
<dbReference type="GO" id="GO:0005634">
    <property type="term" value="C:nucleus"/>
    <property type="evidence" value="ECO:0007669"/>
    <property type="project" value="UniProtKB-SubCell"/>
</dbReference>
<accession>A0A667X5E9</accession>
<dbReference type="GeneTree" id="ENSGT00910000145033"/>
<dbReference type="InterPro" id="IPR036390">
    <property type="entry name" value="WH_DNA-bd_sf"/>
</dbReference>
<dbReference type="Ensembl" id="ENSMMDT00005010784.1">
    <property type="protein sequence ID" value="ENSMMDP00005010472.1"/>
    <property type="gene ID" value="ENSMMDG00005005643.1"/>
</dbReference>
<feature type="region of interest" description="Disordered" evidence="3">
    <location>
        <begin position="168"/>
        <end position="205"/>
    </location>
</feature>
<reference evidence="5" key="1">
    <citation type="submission" date="2019-06" db="EMBL/GenBank/DDBJ databases">
        <authorList>
            <consortium name="Wellcome Sanger Institute Data Sharing"/>
        </authorList>
    </citation>
    <scope>NUCLEOTIDE SEQUENCE [LARGE SCALE GENOMIC DNA]</scope>
</reference>
<gene>
    <name evidence="5" type="primary">LOC115368013</name>
</gene>
<reference evidence="5" key="3">
    <citation type="submission" date="2025-09" db="UniProtKB">
        <authorList>
            <consortium name="Ensembl"/>
        </authorList>
    </citation>
    <scope>IDENTIFICATION</scope>
</reference>
<dbReference type="SUPFAM" id="SSF46785">
    <property type="entry name" value="Winged helix' DNA-binding domain"/>
    <property type="match status" value="1"/>
</dbReference>
<dbReference type="Pfam" id="PF00250">
    <property type="entry name" value="Forkhead"/>
    <property type="match status" value="1"/>
</dbReference>
<feature type="domain" description="Fork-head" evidence="4">
    <location>
        <begin position="23"/>
        <end position="110"/>
    </location>
</feature>
<dbReference type="InterPro" id="IPR036388">
    <property type="entry name" value="WH-like_DNA-bd_sf"/>
</dbReference>
<dbReference type="InParanoid" id="A0A667X5E9"/>
<dbReference type="Gene3D" id="1.10.10.10">
    <property type="entry name" value="Winged helix-like DNA-binding domain superfamily/Winged helix DNA-binding domain"/>
    <property type="match status" value="1"/>
</dbReference>
<keyword evidence="1 2" id="KW-0238">DNA-binding</keyword>
<sequence length="292" mass="32176">MKNMAGNSGAHLPVLVPACSAQQRRITYLAMIAIVLQDAPDHMLTFTEMMDKLEPFVYGNRKAFENNIRVCLSVYKCFAKVSVNSMVCKRHSWKLDHSQITAKMVRRHFRGILHRFPELACREGTDMWSGAAEPCTALHSPEAAVQIRCEVKFTGPFSIESLLKRDSPSAAASKASPPSGVPVRADQPPCSAERGTGTKRSFSWDSAPEEPLLLQASGGHYPVCTTGGSTGHELSADGTGKPNIKRMNVFAEPSVLLYTRPRAAPYFSSTQSCYTKYPVHTFTHNAHRFLSN</sequence>
<comment type="subcellular location">
    <subcellularLocation>
        <location evidence="2">Nucleus</location>
    </subcellularLocation>
</comment>
<protein>
    <recommendedName>
        <fullName evidence="4">Fork-head domain-containing protein</fullName>
    </recommendedName>
</protein>
<dbReference type="InterPro" id="IPR001766">
    <property type="entry name" value="Fork_head_dom"/>
</dbReference>
<dbReference type="AlphaFoldDB" id="A0A667X5E9"/>
<dbReference type="FunCoup" id="A0A667X5E9">
    <property type="interactions" value="48"/>
</dbReference>
<feature type="compositionally biased region" description="Low complexity" evidence="3">
    <location>
        <begin position="168"/>
        <end position="178"/>
    </location>
</feature>
<evidence type="ECO:0000256" key="2">
    <source>
        <dbReference type="PROSITE-ProRule" id="PRU00089"/>
    </source>
</evidence>
<dbReference type="PROSITE" id="PS50039">
    <property type="entry name" value="FORK_HEAD_3"/>
    <property type="match status" value="1"/>
</dbReference>